<dbReference type="PANTHER" id="PTHR48081:SF8">
    <property type="entry name" value="ALPHA_BETA HYDROLASE FOLD-3 DOMAIN-CONTAINING PROTEIN-RELATED"/>
    <property type="match status" value="1"/>
</dbReference>
<evidence type="ECO:0000313" key="3">
    <source>
        <dbReference type="EMBL" id="SLN68720.1"/>
    </source>
</evidence>
<keyword evidence="4" id="KW-1185">Reference proteome</keyword>
<reference evidence="4" key="1">
    <citation type="submission" date="2017-03" db="EMBL/GenBank/DDBJ databases">
        <authorList>
            <person name="Rodrigo-Torres L."/>
            <person name="Arahal R.D."/>
            <person name="Lucena T."/>
        </authorList>
    </citation>
    <scope>NUCLEOTIDE SEQUENCE [LARGE SCALE GENOMIC DNA]</scope>
    <source>
        <strain evidence="4">CECT 8411</strain>
    </source>
</reference>
<evidence type="ECO:0000259" key="2">
    <source>
        <dbReference type="Pfam" id="PF07859"/>
    </source>
</evidence>
<evidence type="ECO:0000313" key="4">
    <source>
        <dbReference type="Proteomes" id="UP000193778"/>
    </source>
</evidence>
<dbReference type="RefSeq" id="WP_143534930.1">
    <property type="nucleotide sequence ID" value="NZ_FWFP01000011.1"/>
</dbReference>
<dbReference type="InterPro" id="IPR013094">
    <property type="entry name" value="AB_hydrolase_3"/>
</dbReference>
<feature type="domain" description="Alpha/beta hydrolase fold-3" evidence="2">
    <location>
        <begin position="68"/>
        <end position="272"/>
    </location>
</feature>
<dbReference type="OrthoDB" id="9806180at2"/>
<accession>A0A1X7A2G4</accession>
<dbReference type="GO" id="GO:0106435">
    <property type="term" value="F:carboxylesterase activity"/>
    <property type="evidence" value="ECO:0007669"/>
    <property type="project" value="UniProtKB-EC"/>
</dbReference>
<sequence length="297" mass="32649">MVKNYTDPPDYVGPVQERRDDYEEKGHWLAYPLSPDVPITPHVFDGPAGPINCEIHRPKGMDKNAPVLIYYHGGGHVIGSLVTHREACNRLALDIGCVVVAVDYRLAPEHKFPIGINDCLAAFDGVMEQADTLGFDRTRVAMAGDSAGGNISAAVAQQRKNAEHPLRYQVLIVPWLDMSKQTRSYELFAEGFLLEKVEMEWYTNHYLRSDEDALDPMASPLLGDVEGVCPAALVIAGFDPLRDEGVAYGEKLKAAGVEADVRVIEDLVHPFMNFPGRVPAAGAGFQQVVDILRVNLL</sequence>
<evidence type="ECO:0000256" key="1">
    <source>
        <dbReference type="ARBA" id="ARBA00022801"/>
    </source>
</evidence>
<dbReference type="EC" id="3.1.1.1" evidence="3"/>
<dbReference type="EMBL" id="FWFP01000011">
    <property type="protein sequence ID" value="SLN68720.1"/>
    <property type="molecule type" value="Genomic_DNA"/>
</dbReference>
<organism evidence="3 4">
    <name type="scientific">Ruegeria meonggei</name>
    <dbReference type="NCBI Taxonomy" id="1446476"/>
    <lineage>
        <taxon>Bacteria</taxon>
        <taxon>Pseudomonadati</taxon>
        <taxon>Pseudomonadota</taxon>
        <taxon>Alphaproteobacteria</taxon>
        <taxon>Rhodobacterales</taxon>
        <taxon>Roseobacteraceae</taxon>
        <taxon>Ruegeria</taxon>
    </lineage>
</organism>
<keyword evidence="1 3" id="KW-0378">Hydrolase</keyword>
<dbReference type="Pfam" id="PF07859">
    <property type="entry name" value="Abhydrolase_3"/>
    <property type="match status" value="1"/>
</dbReference>
<dbReference type="SUPFAM" id="SSF53474">
    <property type="entry name" value="alpha/beta-Hydrolases"/>
    <property type="match status" value="1"/>
</dbReference>
<protein>
    <submittedName>
        <fullName evidence="3">Carboxylesterase NlhH</fullName>
        <ecNumber evidence="3">3.1.1.1</ecNumber>
    </submittedName>
</protein>
<dbReference type="Gene3D" id="3.40.50.1820">
    <property type="entry name" value="alpha/beta hydrolase"/>
    <property type="match status" value="1"/>
</dbReference>
<dbReference type="AlphaFoldDB" id="A0A1X7A2G4"/>
<dbReference type="InterPro" id="IPR050300">
    <property type="entry name" value="GDXG_lipolytic_enzyme"/>
</dbReference>
<gene>
    <name evidence="3" type="primary">nlhH_5</name>
    <name evidence="3" type="ORF">RUM8411_03478</name>
</gene>
<dbReference type="Proteomes" id="UP000193778">
    <property type="component" value="Unassembled WGS sequence"/>
</dbReference>
<name>A0A1X7A2G4_9RHOB</name>
<dbReference type="InterPro" id="IPR029058">
    <property type="entry name" value="AB_hydrolase_fold"/>
</dbReference>
<proteinExistence type="predicted"/>
<dbReference type="PANTHER" id="PTHR48081">
    <property type="entry name" value="AB HYDROLASE SUPERFAMILY PROTEIN C4A8.06C"/>
    <property type="match status" value="1"/>
</dbReference>